<name>A0A0A6PAP2_9GAMM</name>
<reference evidence="2 3" key="1">
    <citation type="journal article" date="2016" name="Front. Microbiol.">
        <title>Single-Cell (Meta-)Genomics of a Dimorphic Candidatus Thiomargarita nelsonii Reveals Genomic Plasticity.</title>
        <authorList>
            <person name="Flood B.E."/>
            <person name="Fliss P."/>
            <person name="Jones D.S."/>
            <person name="Dick G.J."/>
            <person name="Jain S."/>
            <person name="Kaster A.K."/>
            <person name="Winkel M."/>
            <person name="Mussmann M."/>
            <person name="Bailey J."/>
        </authorList>
    </citation>
    <scope>NUCLEOTIDE SEQUENCE [LARGE SCALE GENOMIC DNA]</scope>
    <source>
        <strain evidence="2">Hydrate Ridge</strain>
    </source>
</reference>
<accession>A0A0A6PAP2</accession>
<evidence type="ECO:0000313" key="2">
    <source>
        <dbReference type="EMBL" id="KHD07850.1"/>
    </source>
</evidence>
<dbReference type="Proteomes" id="UP000030428">
    <property type="component" value="Unassembled WGS sequence"/>
</dbReference>
<gene>
    <name evidence="2" type="ORF">PN36_06480</name>
</gene>
<evidence type="ECO:0000256" key="1">
    <source>
        <dbReference type="SAM" id="SignalP"/>
    </source>
</evidence>
<keyword evidence="3" id="KW-1185">Reference proteome</keyword>
<dbReference type="AlphaFoldDB" id="A0A0A6PAP2"/>
<dbReference type="PROSITE" id="PS51257">
    <property type="entry name" value="PROKAR_LIPOPROTEIN"/>
    <property type="match status" value="1"/>
</dbReference>
<evidence type="ECO:0008006" key="4">
    <source>
        <dbReference type="Google" id="ProtNLM"/>
    </source>
</evidence>
<proteinExistence type="predicted"/>
<evidence type="ECO:0000313" key="3">
    <source>
        <dbReference type="Proteomes" id="UP000030428"/>
    </source>
</evidence>
<feature type="signal peptide" evidence="1">
    <location>
        <begin position="1"/>
        <end position="21"/>
    </location>
</feature>
<organism evidence="2 3">
    <name type="scientific">Candidatus Thiomargarita nelsonii</name>
    <dbReference type="NCBI Taxonomy" id="1003181"/>
    <lineage>
        <taxon>Bacteria</taxon>
        <taxon>Pseudomonadati</taxon>
        <taxon>Pseudomonadota</taxon>
        <taxon>Gammaproteobacteria</taxon>
        <taxon>Thiotrichales</taxon>
        <taxon>Thiotrichaceae</taxon>
        <taxon>Thiomargarita</taxon>
    </lineage>
</organism>
<comment type="caution">
    <text evidence="2">The sequence shown here is derived from an EMBL/GenBank/DDBJ whole genome shotgun (WGS) entry which is preliminary data.</text>
</comment>
<sequence length="172" mass="19106">MIKQNLVITFSFFLISLTLSACVTKGRSEGFSVSAINEIKCPQGITVKVDGQSIPVTVPNPFQGFANPALRTQDDLFMVEINIEEVGFFELLDFDVNKLAPGIFEGDQFRLRLSYSSFSREDCTNVNYQRESKLIIEKYSPTGQEFAGCFYGKLDCDGKVIEVKAAVSGVIF</sequence>
<keyword evidence="1" id="KW-0732">Signal</keyword>
<protein>
    <recommendedName>
        <fullName evidence="4">Lipoprotein</fullName>
    </recommendedName>
</protein>
<dbReference type="EMBL" id="JSZA02000018">
    <property type="protein sequence ID" value="KHD07850.1"/>
    <property type="molecule type" value="Genomic_DNA"/>
</dbReference>
<feature type="chain" id="PRO_5002030496" description="Lipoprotein" evidence="1">
    <location>
        <begin position="22"/>
        <end position="172"/>
    </location>
</feature>